<accession>A0A1H8H5K6</accession>
<evidence type="ECO:0000313" key="5">
    <source>
        <dbReference type="EMBL" id="SEN51516.1"/>
    </source>
</evidence>
<dbReference type="Pfam" id="PF00144">
    <property type="entry name" value="Beta-lactamase"/>
    <property type="match status" value="1"/>
</dbReference>
<dbReference type="Gene3D" id="3.40.710.10">
    <property type="entry name" value="DD-peptidase/beta-lactamase superfamily"/>
    <property type="match status" value="1"/>
</dbReference>
<evidence type="ECO:0000259" key="4">
    <source>
        <dbReference type="Pfam" id="PF00144"/>
    </source>
</evidence>
<feature type="chain" id="PRO_5011640057" evidence="3">
    <location>
        <begin position="27"/>
        <end position="570"/>
    </location>
</feature>
<sequence>MQQQRCRRFMLALVLVLLLTPFQVRANGTSLSTGLSIEQKETKELHPSSTRPSSWDHPLPSSPVLHPGTPASAGMDREPLKAIDPFMQESIENNVMPGAVVLIARRGAIVKHQAYGYAARYQDDRFTPMDKPIPMSEDTIFDLASISKIFTSTAAMKLYEQGKFRLDDPVARYIPEFAQNGKEKVTIRQLMTHTSGFRPGIPLWQMGKNREERLQIVFAYPLDHPPGTTYVYSDLNMITLGALVERLSGQRLDVFIRENITEPLHMKDTMYNPPASLKERIAATEYQPWTGRGLVWGQVHDENAAALDGVAGHAGLFSTARDLVTFAHMILMKGKYGNTRILQPETVEWMEENQNQAFPGDDHGLGWELNQGWFMDALASPHAMGHTGYTGTSIVINRDQAAIAITLTNRVHPTRQTVSTNPVRRQVARLTADAIPVPIPGHSPAWFSGYGDHLDRTLTAELPDSSGPETRTLAFATWYRIEPGADFGIIEASIDGVNWSTIGSSYTGSSDGWTRHVIAIPKGMKYLRFRYHTDATVNGRGWYLKDPTVTGENGQPLSLTWSGNGWEMRR</sequence>
<gene>
    <name evidence="5" type="ORF">SAMN05444955_11352</name>
</gene>
<dbReference type="EMBL" id="FOCQ01000013">
    <property type="protein sequence ID" value="SEN51516.1"/>
    <property type="molecule type" value="Genomic_DNA"/>
</dbReference>
<dbReference type="InterPro" id="IPR001466">
    <property type="entry name" value="Beta-lactam-related"/>
</dbReference>
<dbReference type="InterPro" id="IPR012338">
    <property type="entry name" value="Beta-lactam/transpept-like"/>
</dbReference>
<dbReference type="PANTHER" id="PTHR43283">
    <property type="entry name" value="BETA-LACTAMASE-RELATED"/>
    <property type="match status" value="1"/>
</dbReference>
<dbReference type="Proteomes" id="UP000199695">
    <property type="component" value="Unassembled WGS sequence"/>
</dbReference>
<proteinExistence type="predicted"/>
<dbReference type="GO" id="GO:0016787">
    <property type="term" value="F:hydrolase activity"/>
    <property type="evidence" value="ECO:0007669"/>
    <property type="project" value="UniProtKB-KW"/>
</dbReference>
<evidence type="ECO:0000256" key="1">
    <source>
        <dbReference type="ARBA" id="ARBA00022801"/>
    </source>
</evidence>
<reference evidence="5 6" key="1">
    <citation type="submission" date="2016-10" db="EMBL/GenBank/DDBJ databases">
        <authorList>
            <person name="de Groot N.N."/>
        </authorList>
    </citation>
    <scope>NUCLEOTIDE SEQUENCE [LARGE SCALE GENOMIC DNA]</scope>
    <source>
        <strain evidence="5 6">DSM 46701</strain>
    </source>
</reference>
<keyword evidence="6" id="KW-1185">Reference proteome</keyword>
<keyword evidence="1" id="KW-0378">Hydrolase</keyword>
<dbReference type="PANTHER" id="PTHR43283:SF11">
    <property type="entry name" value="BETA-LACTAMASE-RELATED DOMAIN-CONTAINING PROTEIN"/>
    <property type="match status" value="1"/>
</dbReference>
<protein>
    <submittedName>
        <fullName evidence="5">CubicO group peptidase, beta-lactamase class C family</fullName>
    </submittedName>
</protein>
<evidence type="ECO:0000256" key="3">
    <source>
        <dbReference type="SAM" id="SignalP"/>
    </source>
</evidence>
<feature type="domain" description="Beta-lactamase-related" evidence="4">
    <location>
        <begin position="86"/>
        <end position="428"/>
    </location>
</feature>
<evidence type="ECO:0000313" key="6">
    <source>
        <dbReference type="Proteomes" id="UP000199695"/>
    </source>
</evidence>
<dbReference type="InterPro" id="IPR050789">
    <property type="entry name" value="Diverse_Enzym_Activities"/>
</dbReference>
<feature type="signal peptide" evidence="3">
    <location>
        <begin position="1"/>
        <end position="26"/>
    </location>
</feature>
<feature type="region of interest" description="Disordered" evidence="2">
    <location>
        <begin position="35"/>
        <end position="74"/>
    </location>
</feature>
<dbReference type="OrthoDB" id="9770183at2"/>
<organism evidence="5 6">
    <name type="scientific">Lihuaxuella thermophila</name>
    <dbReference type="NCBI Taxonomy" id="1173111"/>
    <lineage>
        <taxon>Bacteria</taxon>
        <taxon>Bacillati</taxon>
        <taxon>Bacillota</taxon>
        <taxon>Bacilli</taxon>
        <taxon>Bacillales</taxon>
        <taxon>Thermoactinomycetaceae</taxon>
        <taxon>Lihuaxuella</taxon>
    </lineage>
</organism>
<evidence type="ECO:0000256" key="2">
    <source>
        <dbReference type="SAM" id="MobiDB-lite"/>
    </source>
</evidence>
<keyword evidence="3" id="KW-0732">Signal</keyword>
<name>A0A1H8H5K6_9BACL</name>
<dbReference type="SUPFAM" id="SSF56601">
    <property type="entry name" value="beta-lactamase/transpeptidase-like"/>
    <property type="match status" value="1"/>
</dbReference>
<dbReference type="STRING" id="1173111.SAMN05444955_11352"/>
<dbReference type="RefSeq" id="WP_089970617.1">
    <property type="nucleotide sequence ID" value="NZ_FOCQ01000013.1"/>
</dbReference>
<dbReference type="AlphaFoldDB" id="A0A1H8H5K6"/>